<dbReference type="GO" id="GO:0005737">
    <property type="term" value="C:cytoplasm"/>
    <property type="evidence" value="ECO:0007669"/>
    <property type="project" value="TreeGrafter"/>
</dbReference>
<dbReference type="AlphaFoldDB" id="A0A061HD61"/>
<accession>A0A061HD61</accession>
<dbReference type="EMBL" id="KE375137">
    <property type="protein sequence ID" value="EPQ63002.1"/>
    <property type="molecule type" value="Genomic_DNA"/>
</dbReference>
<feature type="non-terminal residue" evidence="3">
    <location>
        <position position="600"/>
    </location>
</feature>
<proteinExistence type="predicted"/>
<name>A0A061HD61_BLUGR</name>
<sequence>MEISAIIDCLPPKTDYLTYLTILESHLSPTILPDLNKILQDPDLTQNIGWDLVHNLLQFSGAEPCLTTIARLGNPREVILKVTEALQLLRLDAEDIKSDHSGEIGPTTTEKFCILVKLLSILHPRIKTKYPSRFLSTSLKSILASYQPSNSATLALIAFLHAVSGEKRPSLPERTSDPPTPIKDHSSGSSSAPDPEAQDEEPEEAAIQIKLLQSFITHILEEYINKNPLEWAARLHEFTHPNKLVTGRSQSEAFRNEVELQLRDNVVGQLVALARDLQLSCYDTLFDACYDKTLHTSESDSADNYPCFPEDIPLAKVGALFLITSYIFSSVVFQSKLPQPELEIFPGHVKLLRNFIGADGASGTGEEEISVIDAILAIGLWLESNNRFVAEPLKDVDFFEQLQSLSLLSAHTPSSSLRYAAHSLCSSILHAHPTDRVRLTFISDTLENCPYEALKASAVSWLKEEISNATDRNSENVFSSRVAMAATQPYLFLDMSSLVEVEGSELLQQIMHTFVFHMAVLNFLIFLCGQKYFHVVPVGILTTAKEIYLKPLQACQERALVLAPESEMNEILIDLQLLENRIRTCASHIEKSEAKKDDQS</sequence>
<dbReference type="Pfam" id="PF08568">
    <property type="entry name" value="Kinetochor_Ybp2"/>
    <property type="match status" value="1"/>
</dbReference>
<dbReference type="PANTHER" id="PTHR28020">
    <property type="entry name" value="YAP1-BINDING PROTEIN 1-RELATED"/>
    <property type="match status" value="1"/>
</dbReference>
<dbReference type="InterPro" id="IPR013877">
    <property type="entry name" value="YAP-bd/ALF4/Glomulin"/>
</dbReference>
<dbReference type="InterPro" id="IPR040347">
    <property type="entry name" value="YBP1/2"/>
</dbReference>
<reference evidence="4" key="1">
    <citation type="journal article" date="2013" name="Nat. Genet.">
        <title>The wheat powdery mildew genome shows the unique evolution of an obligate biotroph.</title>
        <authorList>
            <person name="Wicker T."/>
            <person name="Oberhaensli S."/>
            <person name="Parlange F."/>
            <person name="Buchmann J.P."/>
            <person name="Shatalina M."/>
            <person name="Roffler S."/>
            <person name="Ben-David R."/>
            <person name="Dolezel J."/>
            <person name="Simkova H."/>
            <person name="Schulze-Lefert P."/>
            <person name="Spanu P.D."/>
            <person name="Bruggmann R."/>
            <person name="Amselem J."/>
            <person name="Quesneville H."/>
            <person name="Ver Loren van Themaat E."/>
            <person name="Paape T."/>
            <person name="Shimizu K.K."/>
            <person name="Keller B."/>
        </authorList>
    </citation>
    <scope>NUCLEOTIDE SEQUENCE [LARGE SCALE GENOMIC DNA]</scope>
    <source>
        <strain evidence="4">96224</strain>
    </source>
</reference>
<reference evidence="2" key="2">
    <citation type="submission" date="2013-01" db="EMBL/GenBank/DDBJ databases">
        <title>The wheat powdery mildew genome reveals unique evolution of an obligate biotroph.</title>
        <authorList>
            <person name="Oberhaensli S."/>
            <person name="Wicker T."/>
            <person name="Keller B."/>
        </authorList>
    </citation>
    <scope>NUCLEOTIDE SEQUENCE</scope>
    <source>
        <strain evidence="2">96224</strain>
    </source>
</reference>
<dbReference type="OrthoDB" id="5396786at2759"/>
<evidence type="ECO:0000313" key="3">
    <source>
        <dbReference type="EMBL" id="SUZ12322.1"/>
    </source>
</evidence>
<dbReference type="HOGENOM" id="CLU_011932_0_0_1"/>
<dbReference type="Proteomes" id="UP000053110">
    <property type="component" value="Unassembled WGS sequence"/>
</dbReference>
<gene>
    <name evidence="2" type="ORF">BGT96224_A20520</name>
    <name evidence="3" type="ORF">BGT96224V2_LOCUS5485</name>
</gene>
<dbReference type="GO" id="GO:0034599">
    <property type="term" value="P:cellular response to oxidative stress"/>
    <property type="evidence" value="ECO:0007669"/>
    <property type="project" value="InterPro"/>
</dbReference>
<feature type="compositionally biased region" description="Basic and acidic residues" evidence="1">
    <location>
        <begin position="167"/>
        <end position="186"/>
    </location>
</feature>
<dbReference type="EMBL" id="UIGY01000166">
    <property type="protein sequence ID" value="SUZ12322.1"/>
    <property type="molecule type" value="Genomic_DNA"/>
</dbReference>
<evidence type="ECO:0000313" key="2">
    <source>
        <dbReference type="EMBL" id="EPQ63002.1"/>
    </source>
</evidence>
<evidence type="ECO:0000256" key="1">
    <source>
        <dbReference type="SAM" id="MobiDB-lite"/>
    </source>
</evidence>
<evidence type="ECO:0000313" key="4">
    <source>
        <dbReference type="Proteomes" id="UP000053110"/>
    </source>
</evidence>
<feature type="region of interest" description="Disordered" evidence="1">
    <location>
        <begin position="167"/>
        <end position="203"/>
    </location>
</feature>
<protein>
    <submittedName>
        <fullName evidence="3">BgtA-20520</fullName>
    </submittedName>
</protein>
<reference evidence="3" key="3">
    <citation type="submission" date="2018-07" db="EMBL/GenBank/DDBJ databases">
        <authorList>
            <person name="Quirk P.G."/>
            <person name="Krulwich T.A."/>
        </authorList>
    </citation>
    <scope>NUCLEOTIDE SEQUENCE</scope>
    <source>
        <strain evidence="3">96224</strain>
    </source>
</reference>
<dbReference type="PANTHER" id="PTHR28020:SF1">
    <property type="entry name" value="YAP1-BINDING PROTEIN 1-RELATED"/>
    <property type="match status" value="1"/>
</dbReference>
<organism evidence="3">
    <name type="scientific">Blumeria graminis f. sp. tritici 96224</name>
    <dbReference type="NCBI Taxonomy" id="1268274"/>
    <lineage>
        <taxon>Eukaryota</taxon>
        <taxon>Fungi</taxon>
        <taxon>Dikarya</taxon>
        <taxon>Ascomycota</taxon>
        <taxon>Pezizomycotina</taxon>
        <taxon>Leotiomycetes</taxon>
        <taxon>Erysiphales</taxon>
        <taxon>Erysiphaceae</taxon>
        <taxon>Blumeria</taxon>
    </lineage>
</organism>